<evidence type="ECO:0000313" key="4">
    <source>
        <dbReference type="Proteomes" id="UP000789706"/>
    </source>
</evidence>
<feature type="compositionally biased region" description="Polar residues" evidence="1">
    <location>
        <begin position="371"/>
        <end position="380"/>
    </location>
</feature>
<evidence type="ECO:0000256" key="1">
    <source>
        <dbReference type="SAM" id="MobiDB-lite"/>
    </source>
</evidence>
<proteinExistence type="predicted"/>
<feature type="region of interest" description="Disordered" evidence="1">
    <location>
        <begin position="350"/>
        <end position="380"/>
    </location>
</feature>
<protein>
    <submittedName>
        <fullName evidence="3">2098_t:CDS:1</fullName>
    </submittedName>
</protein>
<keyword evidence="4" id="KW-1185">Reference proteome</keyword>
<accession>A0A9N9F432</accession>
<feature type="compositionally biased region" description="Low complexity" evidence="1">
    <location>
        <begin position="216"/>
        <end position="231"/>
    </location>
</feature>
<name>A0A9N9F432_9GLOM</name>
<organism evidence="3 4">
    <name type="scientific">Diversispora eburnea</name>
    <dbReference type="NCBI Taxonomy" id="1213867"/>
    <lineage>
        <taxon>Eukaryota</taxon>
        <taxon>Fungi</taxon>
        <taxon>Fungi incertae sedis</taxon>
        <taxon>Mucoromycota</taxon>
        <taxon>Glomeromycotina</taxon>
        <taxon>Glomeromycetes</taxon>
        <taxon>Diversisporales</taxon>
        <taxon>Diversisporaceae</taxon>
        <taxon>Diversispora</taxon>
    </lineage>
</organism>
<dbReference type="InterPro" id="IPR036028">
    <property type="entry name" value="SH3-like_dom_sf"/>
</dbReference>
<reference evidence="3" key="1">
    <citation type="submission" date="2021-06" db="EMBL/GenBank/DDBJ databases">
        <authorList>
            <person name="Kallberg Y."/>
            <person name="Tangrot J."/>
            <person name="Rosling A."/>
        </authorList>
    </citation>
    <scope>NUCLEOTIDE SEQUENCE</scope>
    <source>
        <strain evidence="3">AZ414A</strain>
    </source>
</reference>
<feature type="compositionally biased region" description="Low complexity" evidence="1">
    <location>
        <begin position="359"/>
        <end position="370"/>
    </location>
</feature>
<gene>
    <name evidence="3" type="ORF">DEBURN_LOCUS5083</name>
</gene>
<feature type="chain" id="PRO_5040387037" evidence="2">
    <location>
        <begin position="21"/>
        <end position="408"/>
    </location>
</feature>
<keyword evidence="2" id="KW-0732">Signal</keyword>
<feature type="compositionally biased region" description="Basic and acidic residues" evidence="1">
    <location>
        <begin position="190"/>
        <end position="201"/>
    </location>
</feature>
<dbReference type="EMBL" id="CAJVPK010000429">
    <property type="protein sequence ID" value="CAG8509169.1"/>
    <property type="molecule type" value="Genomic_DNA"/>
</dbReference>
<evidence type="ECO:0000313" key="3">
    <source>
        <dbReference type="EMBL" id="CAG8509169.1"/>
    </source>
</evidence>
<feature type="region of interest" description="Disordered" evidence="1">
    <location>
        <begin position="190"/>
        <end position="232"/>
    </location>
</feature>
<comment type="caution">
    <text evidence="3">The sequence shown here is derived from an EMBL/GenBank/DDBJ whole genome shotgun (WGS) entry which is preliminary data.</text>
</comment>
<dbReference type="AlphaFoldDB" id="A0A9N9F432"/>
<dbReference type="Gene3D" id="2.30.30.40">
    <property type="entry name" value="SH3 Domains"/>
    <property type="match status" value="1"/>
</dbReference>
<dbReference type="SUPFAM" id="SSF50044">
    <property type="entry name" value="SH3-domain"/>
    <property type="match status" value="1"/>
</dbReference>
<dbReference type="Proteomes" id="UP000789706">
    <property type="component" value="Unassembled WGS sequence"/>
</dbReference>
<feature type="signal peptide" evidence="2">
    <location>
        <begin position="1"/>
        <end position="20"/>
    </location>
</feature>
<evidence type="ECO:0000256" key="2">
    <source>
        <dbReference type="SAM" id="SignalP"/>
    </source>
</evidence>
<dbReference type="OrthoDB" id="5340910at2759"/>
<sequence>MNSIIVSIFLIVLLIPPILSQQSTTLRIIQTTRTTITAPTTRATTRTTPTRTRTTQITTTTTPNNRCLSLSKSDYCKAFGNYSISLNISSTETINFVNGNYRFQQDSNSFCKFCQNNETCCTQMENVELLQNNNLTTDLSSNSPTNSSSSPPNGINSEKLIIIMVFSMIGSCLSCSFFSFSRFHIHNIRNDRSDDENKGMMEPKTPSSLGGGNGTSGSFLSDNNSSSDNNSITGIDQYSRSINNTIMTDTSHIQIITDPSHLHSSTQNIYDQRRIIGSSSRSSKDLVKVVHPYISQLPDELELSPDDIIEVKQIFDDGWAVGVNLITQQEGPGGGEGSSKKSSIISNYSTRFLSENVPRRNSSMRRSPSNLTNQSQTDNQDPLLHHQQELFDYEQSDEDDESTRLRNN</sequence>